<dbReference type="OrthoDB" id="1577640at2759"/>
<dbReference type="AlphaFoldDB" id="A0A9P9J3V5"/>
<proteinExistence type="predicted"/>
<feature type="compositionally biased region" description="Acidic residues" evidence="1">
    <location>
        <begin position="1053"/>
        <end position="1068"/>
    </location>
</feature>
<dbReference type="Proteomes" id="UP000717696">
    <property type="component" value="Unassembled WGS sequence"/>
</dbReference>
<reference evidence="2" key="1">
    <citation type="journal article" date="2021" name="Nat. Commun.">
        <title>Genetic determinants of endophytism in the Arabidopsis root mycobiome.</title>
        <authorList>
            <person name="Mesny F."/>
            <person name="Miyauchi S."/>
            <person name="Thiergart T."/>
            <person name="Pickel B."/>
            <person name="Atanasova L."/>
            <person name="Karlsson M."/>
            <person name="Huettel B."/>
            <person name="Barry K.W."/>
            <person name="Haridas S."/>
            <person name="Chen C."/>
            <person name="Bauer D."/>
            <person name="Andreopoulos W."/>
            <person name="Pangilinan J."/>
            <person name="LaButti K."/>
            <person name="Riley R."/>
            <person name="Lipzen A."/>
            <person name="Clum A."/>
            <person name="Drula E."/>
            <person name="Henrissat B."/>
            <person name="Kohler A."/>
            <person name="Grigoriev I.V."/>
            <person name="Martin F.M."/>
            <person name="Hacquard S."/>
        </authorList>
    </citation>
    <scope>NUCLEOTIDE SEQUENCE</scope>
    <source>
        <strain evidence="2">MPI-CAGE-AT-0021</strain>
    </source>
</reference>
<accession>A0A9P9J3V5</accession>
<comment type="caution">
    <text evidence="2">The sequence shown here is derived from an EMBL/GenBank/DDBJ whole genome shotgun (WGS) entry which is preliminary data.</text>
</comment>
<evidence type="ECO:0000313" key="2">
    <source>
        <dbReference type="EMBL" id="KAH7140299.1"/>
    </source>
</evidence>
<evidence type="ECO:0008006" key="4">
    <source>
        <dbReference type="Google" id="ProtNLM"/>
    </source>
</evidence>
<name>A0A9P9J3V5_9HYPO</name>
<keyword evidence="3" id="KW-1185">Reference proteome</keyword>
<dbReference type="InterPro" id="IPR036770">
    <property type="entry name" value="Ankyrin_rpt-contain_sf"/>
</dbReference>
<evidence type="ECO:0000256" key="1">
    <source>
        <dbReference type="SAM" id="MobiDB-lite"/>
    </source>
</evidence>
<dbReference type="SUPFAM" id="SSF48403">
    <property type="entry name" value="Ankyrin repeat"/>
    <property type="match status" value="1"/>
</dbReference>
<sequence length="1075" mass="119811">MADPISLVGTAVGVISLGIQVCQGLYSYVDSVRGRHKDLDAASSHIQHLIRVFQSLQSLIPRLEALPNLDATTTNTLQSCINQSDEGIKELQELFNSLQDSPLQDVKGKLKNAGRALTFGLRRVDLSKMQHKVDSLVTTTELALQIINSQLGVSHNTELAELNTSIQPQLSATSQSLSHLEQKADESGARLQSIESRIETASIDILAGLESTSQNTKSANFELASQNQVNFQTLQVLLTTQHQQTQSQLATMQAAHARELSRLHLRLIEKPAVLREVCDVLTYSHVDASKRQHLQQLPLLAPVCSCGMRNRGTKSLDSTLRVGTFHAYAQQRDVSRHSKACTFYMPRKHTSVGLRFELSFPEVVSYSVDMSLSYTTGAGGFSISPKLNAVQVVKHSPAFALIDGIFNFHSSLTLPDNHHEQVAVTGNQILSLFQTGQASPHDRDIFGNTILHHLALRCSGGWDCPNVSIREKNSFNISQLFKTLIHAGAVASETGQFGRTMLDVLAKGYLGPEYSWALQSSVRTLAAEISTFFDRELFSHPDYSIGRLVTDNPALIHELDLTRLATAILLKSETDVLTILATCPHSIFERFSALTVLHLSSDWPMGLSILLSAGASMLVDEKSKYDQTALDLALYFRCEEAVQILLNHGSVWNPSQVPWPRGTSFECSRRLAGSLAERRRRLFSIAKQTLAADELEELRILDGGFPDSETYSVIQKLFIKGVHVPIFLTVPVDYEGVYLHNVNIHHFPAFLEFGFSNMNERNRQGLLPINIAPIGAYLRFGVGDMQMSFISPNILSWLFQHSCLNQSVIDPLFWGFNTSATALHFLTLRLIKDADILQLELKSEFSELTAWLNNFLSKAFEAPTNDDCNCWCSADGCSPFNIYLKALVDYEDVSELLGSEYFSLDPDCSIICWETLAHVSADLIRFLTFEALEMTHTCCAISEICVTNTKRRCRMLMQFPGHVEEIQDEEKALGERLETLVQEFESRLAQSHESLTAFIFGYWRDRMASECVPSFEKSDHIAQVGICVDETYETPIALRNILGRGFDFPPHDEESDAEQSESESESETQSERGES</sequence>
<protein>
    <recommendedName>
        <fullName evidence="4">Fungal N-terminal domain-containing protein</fullName>
    </recommendedName>
</protein>
<dbReference type="Gene3D" id="1.25.40.20">
    <property type="entry name" value="Ankyrin repeat-containing domain"/>
    <property type="match status" value="1"/>
</dbReference>
<organism evidence="2 3">
    <name type="scientific">Dactylonectria estremocensis</name>
    <dbReference type="NCBI Taxonomy" id="1079267"/>
    <lineage>
        <taxon>Eukaryota</taxon>
        <taxon>Fungi</taxon>
        <taxon>Dikarya</taxon>
        <taxon>Ascomycota</taxon>
        <taxon>Pezizomycotina</taxon>
        <taxon>Sordariomycetes</taxon>
        <taxon>Hypocreomycetidae</taxon>
        <taxon>Hypocreales</taxon>
        <taxon>Nectriaceae</taxon>
        <taxon>Dactylonectria</taxon>
    </lineage>
</organism>
<feature type="region of interest" description="Disordered" evidence="1">
    <location>
        <begin position="1043"/>
        <end position="1075"/>
    </location>
</feature>
<dbReference type="EMBL" id="JAGMUU010000013">
    <property type="protein sequence ID" value="KAH7140299.1"/>
    <property type="molecule type" value="Genomic_DNA"/>
</dbReference>
<gene>
    <name evidence="2" type="ORF">B0J13DRAFT_557494</name>
</gene>
<evidence type="ECO:0000313" key="3">
    <source>
        <dbReference type="Proteomes" id="UP000717696"/>
    </source>
</evidence>